<accession>A0ABP8YPN3</accession>
<feature type="domain" description="YdhG-like" evidence="1">
    <location>
        <begin position="37"/>
        <end position="129"/>
    </location>
</feature>
<dbReference type="SUPFAM" id="SSF159888">
    <property type="entry name" value="YdhG-like"/>
    <property type="match status" value="1"/>
</dbReference>
<comment type="caution">
    <text evidence="2">The sequence shown here is derived from an EMBL/GenBank/DDBJ whole genome shotgun (WGS) entry which is preliminary data.</text>
</comment>
<dbReference type="EMBL" id="BAABLO010000013">
    <property type="protein sequence ID" value="GAA4733741.1"/>
    <property type="molecule type" value="Genomic_DNA"/>
</dbReference>
<dbReference type="Pfam" id="PF08818">
    <property type="entry name" value="DUF1801"/>
    <property type="match status" value="1"/>
</dbReference>
<gene>
    <name evidence="2" type="ORF">GCM10025782_36580</name>
</gene>
<organism evidence="2 3">
    <name type="scientific">Pedococcus ginsenosidimutans</name>
    <dbReference type="NCBI Taxonomy" id="490570"/>
    <lineage>
        <taxon>Bacteria</taxon>
        <taxon>Bacillati</taxon>
        <taxon>Actinomycetota</taxon>
        <taxon>Actinomycetes</taxon>
        <taxon>Micrococcales</taxon>
        <taxon>Intrasporangiaceae</taxon>
        <taxon>Pedococcus</taxon>
    </lineage>
</organism>
<dbReference type="Proteomes" id="UP001500556">
    <property type="component" value="Unassembled WGS sequence"/>
</dbReference>
<sequence length="136" mass="14543">MNDHAPGIWPSPGVASTLAAMTADEVDAYLAGLEEPKRSTLEALRRSIRAVVPDAEECISYGMPAFRVEGKVVAGFAAFKHHLAYLPHSGTVLAGLSDALTAYERTSGSLHFPVDEPLPDELVRSLVEAKLATLRS</sequence>
<protein>
    <recommendedName>
        <fullName evidence="1">YdhG-like domain-containing protein</fullName>
    </recommendedName>
</protein>
<name>A0ABP8YPN3_9MICO</name>
<dbReference type="InterPro" id="IPR014922">
    <property type="entry name" value="YdhG-like"/>
</dbReference>
<evidence type="ECO:0000313" key="3">
    <source>
        <dbReference type="Proteomes" id="UP001500556"/>
    </source>
</evidence>
<evidence type="ECO:0000313" key="2">
    <source>
        <dbReference type="EMBL" id="GAA4733741.1"/>
    </source>
</evidence>
<keyword evidence="3" id="KW-1185">Reference proteome</keyword>
<proteinExistence type="predicted"/>
<evidence type="ECO:0000259" key="1">
    <source>
        <dbReference type="Pfam" id="PF08818"/>
    </source>
</evidence>
<dbReference type="Gene3D" id="3.90.1150.200">
    <property type="match status" value="1"/>
</dbReference>
<reference evidence="3" key="1">
    <citation type="journal article" date="2019" name="Int. J. Syst. Evol. Microbiol.">
        <title>The Global Catalogue of Microorganisms (GCM) 10K type strain sequencing project: providing services to taxonomists for standard genome sequencing and annotation.</title>
        <authorList>
            <consortium name="The Broad Institute Genomics Platform"/>
            <consortium name="The Broad Institute Genome Sequencing Center for Infectious Disease"/>
            <person name="Wu L."/>
            <person name="Ma J."/>
        </authorList>
    </citation>
    <scope>NUCLEOTIDE SEQUENCE [LARGE SCALE GENOMIC DNA]</scope>
    <source>
        <strain evidence="3">JCM 18961</strain>
    </source>
</reference>